<dbReference type="Pfam" id="PF00271">
    <property type="entry name" value="Helicase_C"/>
    <property type="match status" value="1"/>
</dbReference>
<dbReference type="PANTHER" id="PTHR47835">
    <property type="entry name" value="HFM1, ATP DEPENDENT DNA HELICASE HOMOLOG"/>
    <property type="match status" value="1"/>
</dbReference>
<feature type="domain" description="Helicase C-terminal" evidence="13">
    <location>
        <begin position="298"/>
        <end position="486"/>
    </location>
</feature>
<dbReference type="InterPro" id="IPR001650">
    <property type="entry name" value="Helicase_C-like"/>
</dbReference>
<proteinExistence type="inferred from homology"/>
<dbReference type="Proteomes" id="UP000799539">
    <property type="component" value="Unassembled WGS sequence"/>
</dbReference>
<comment type="similarity">
    <text evidence="1">Belongs to the helicase family. SKI2 subfamily.</text>
</comment>
<evidence type="ECO:0000256" key="8">
    <source>
        <dbReference type="ARBA" id="ARBA00034617"/>
    </source>
</evidence>
<evidence type="ECO:0000259" key="12">
    <source>
        <dbReference type="PROSITE" id="PS51192"/>
    </source>
</evidence>
<keyword evidence="4" id="KW-0347">Helicase</keyword>
<dbReference type="PROSITE" id="PS51192">
    <property type="entry name" value="HELICASE_ATP_BIND_1"/>
    <property type="match status" value="1"/>
</dbReference>
<evidence type="ECO:0000256" key="4">
    <source>
        <dbReference type="ARBA" id="ARBA00022806"/>
    </source>
</evidence>
<evidence type="ECO:0000313" key="14">
    <source>
        <dbReference type="EMBL" id="KAF2215147.1"/>
    </source>
</evidence>
<dbReference type="InterPro" id="IPR014001">
    <property type="entry name" value="Helicase_ATP-bd"/>
</dbReference>
<dbReference type="Gene3D" id="1.10.150.20">
    <property type="entry name" value="5' to 3' exonuclease, C-terminal subdomain"/>
    <property type="match status" value="1"/>
</dbReference>
<reference evidence="14" key="1">
    <citation type="journal article" date="2020" name="Stud. Mycol.">
        <title>101 Dothideomycetes genomes: a test case for predicting lifestyles and emergence of pathogens.</title>
        <authorList>
            <person name="Haridas S."/>
            <person name="Albert R."/>
            <person name="Binder M."/>
            <person name="Bloem J."/>
            <person name="Labutti K."/>
            <person name="Salamov A."/>
            <person name="Andreopoulos B."/>
            <person name="Baker S."/>
            <person name="Barry K."/>
            <person name="Bills G."/>
            <person name="Bluhm B."/>
            <person name="Cannon C."/>
            <person name="Castanera R."/>
            <person name="Culley D."/>
            <person name="Daum C."/>
            <person name="Ezra D."/>
            <person name="Gonzalez J."/>
            <person name="Henrissat B."/>
            <person name="Kuo A."/>
            <person name="Liang C."/>
            <person name="Lipzen A."/>
            <person name="Lutzoni F."/>
            <person name="Magnuson J."/>
            <person name="Mondo S."/>
            <person name="Nolan M."/>
            <person name="Ohm R."/>
            <person name="Pangilinan J."/>
            <person name="Park H.-J."/>
            <person name="Ramirez L."/>
            <person name="Alfaro M."/>
            <person name="Sun H."/>
            <person name="Tritt A."/>
            <person name="Yoshinaga Y."/>
            <person name="Zwiers L.-H."/>
            <person name="Turgeon B."/>
            <person name="Goodwin S."/>
            <person name="Spatafora J."/>
            <person name="Crous P."/>
            <person name="Grigoriev I."/>
        </authorList>
    </citation>
    <scope>NUCLEOTIDE SEQUENCE</scope>
    <source>
        <strain evidence="14">SCOH1-5</strain>
    </source>
</reference>
<dbReference type="PANTHER" id="PTHR47835:SF3">
    <property type="entry name" value="HELICASE FOR MEIOSIS 1"/>
    <property type="match status" value="1"/>
</dbReference>
<dbReference type="EMBL" id="ML992666">
    <property type="protein sequence ID" value="KAF2215147.1"/>
    <property type="molecule type" value="Genomic_DNA"/>
</dbReference>
<dbReference type="InterPro" id="IPR052247">
    <property type="entry name" value="Meiotic_Crossover_Helicase"/>
</dbReference>
<dbReference type="AlphaFoldDB" id="A0A6A6FNW9"/>
<dbReference type="GO" id="GO:0003676">
    <property type="term" value="F:nucleic acid binding"/>
    <property type="evidence" value="ECO:0007669"/>
    <property type="project" value="InterPro"/>
</dbReference>
<evidence type="ECO:0000256" key="5">
    <source>
        <dbReference type="ARBA" id="ARBA00022840"/>
    </source>
</evidence>
<comment type="catalytic activity">
    <reaction evidence="10">
        <text>ATP + H2O = ADP + phosphate + H(+)</text>
        <dbReference type="Rhea" id="RHEA:13065"/>
        <dbReference type="ChEBI" id="CHEBI:15377"/>
        <dbReference type="ChEBI" id="CHEBI:15378"/>
        <dbReference type="ChEBI" id="CHEBI:30616"/>
        <dbReference type="ChEBI" id="CHEBI:43474"/>
        <dbReference type="ChEBI" id="CHEBI:456216"/>
        <dbReference type="EC" id="5.6.2.4"/>
    </reaction>
</comment>
<dbReference type="Gene3D" id="3.40.50.300">
    <property type="entry name" value="P-loop containing nucleotide triphosphate hydrolases"/>
    <property type="match status" value="2"/>
</dbReference>
<dbReference type="SUPFAM" id="SSF158702">
    <property type="entry name" value="Sec63 N-terminal domain-like"/>
    <property type="match status" value="1"/>
</dbReference>
<dbReference type="Gene3D" id="1.10.3380.10">
    <property type="entry name" value="Sec63 N-terminal domain-like domain"/>
    <property type="match status" value="1"/>
</dbReference>
<protein>
    <recommendedName>
        <fullName evidence="9">DNA 3'-5' helicase</fullName>
        <ecNumber evidence="9">5.6.2.4</ecNumber>
    </recommendedName>
</protein>
<dbReference type="CDD" id="cd18795">
    <property type="entry name" value="SF2_C_Ski2"/>
    <property type="match status" value="1"/>
</dbReference>
<feature type="domain" description="Helicase ATP-binding" evidence="12">
    <location>
        <begin position="84"/>
        <end position="258"/>
    </location>
</feature>
<dbReference type="Pfam" id="PF02889">
    <property type="entry name" value="Sec63"/>
    <property type="match status" value="1"/>
</dbReference>
<keyword evidence="3" id="KW-0378">Hydrolase</keyword>
<dbReference type="InterPro" id="IPR004179">
    <property type="entry name" value="Sec63-dom"/>
</dbReference>
<dbReference type="SMART" id="SM00490">
    <property type="entry name" value="HELICc"/>
    <property type="match status" value="1"/>
</dbReference>
<dbReference type="Pfam" id="PF23445">
    <property type="entry name" value="WHD_SNRNP200"/>
    <property type="match status" value="1"/>
</dbReference>
<dbReference type="SMART" id="SM00487">
    <property type="entry name" value="DEXDc"/>
    <property type="match status" value="1"/>
</dbReference>
<gene>
    <name evidence="14" type="ORF">CERZMDRAFT_35754</name>
</gene>
<name>A0A6A6FNW9_9PEZI</name>
<dbReference type="GO" id="GO:0005524">
    <property type="term" value="F:ATP binding"/>
    <property type="evidence" value="ECO:0007669"/>
    <property type="project" value="UniProtKB-KW"/>
</dbReference>
<dbReference type="SUPFAM" id="SSF52540">
    <property type="entry name" value="P-loop containing nucleoside triphosphate hydrolases"/>
    <property type="match status" value="1"/>
</dbReference>
<keyword evidence="15" id="KW-1185">Reference proteome</keyword>
<dbReference type="PROSITE" id="PS51194">
    <property type="entry name" value="HELICASE_CTER"/>
    <property type="match status" value="1"/>
</dbReference>
<dbReference type="OrthoDB" id="5575at2759"/>
<keyword evidence="6" id="KW-0413">Isomerase</keyword>
<evidence type="ECO:0000256" key="10">
    <source>
        <dbReference type="ARBA" id="ARBA00048988"/>
    </source>
</evidence>
<evidence type="ECO:0000256" key="6">
    <source>
        <dbReference type="ARBA" id="ARBA00023235"/>
    </source>
</evidence>
<keyword evidence="7" id="KW-0469">Meiosis</keyword>
<dbReference type="Pfam" id="PF00270">
    <property type="entry name" value="DEAD"/>
    <property type="match status" value="1"/>
</dbReference>
<dbReference type="InterPro" id="IPR036388">
    <property type="entry name" value="WH-like_DNA-bd_sf"/>
</dbReference>
<dbReference type="GO" id="GO:0043138">
    <property type="term" value="F:3'-5' DNA helicase activity"/>
    <property type="evidence" value="ECO:0007669"/>
    <property type="project" value="UniProtKB-EC"/>
</dbReference>
<dbReference type="Gene3D" id="1.10.10.10">
    <property type="entry name" value="Winged helix-like DNA-binding domain superfamily/Winged helix DNA-binding domain"/>
    <property type="match status" value="1"/>
</dbReference>
<dbReference type="FunFam" id="1.10.10.10:FF:000012">
    <property type="entry name" value="U5 small nuclear ribonucleoprotein helicase"/>
    <property type="match status" value="1"/>
</dbReference>
<dbReference type="SUPFAM" id="SSF46785">
    <property type="entry name" value="Winged helix' DNA-binding domain"/>
    <property type="match status" value="1"/>
</dbReference>
<keyword evidence="5" id="KW-0067">ATP-binding</keyword>
<feature type="region of interest" description="Disordered" evidence="11">
    <location>
        <begin position="1"/>
        <end position="28"/>
    </location>
</feature>
<evidence type="ECO:0000256" key="1">
    <source>
        <dbReference type="ARBA" id="ARBA00010140"/>
    </source>
</evidence>
<evidence type="ECO:0000256" key="9">
    <source>
        <dbReference type="ARBA" id="ARBA00034808"/>
    </source>
</evidence>
<dbReference type="FunFam" id="1.10.3380.10:FF:000012">
    <property type="entry name" value="DEAD/DEAH box DNA helicase"/>
    <property type="match status" value="1"/>
</dbReference>
<evidence type="ECO:0000256" key="2">
    <source>
        <dbReference type="ARBA" id="ARBA00022741"/>
    </source>
</evidence>
<feature type="non-terminal residue" evidence="14">
    <location>
        <position position="1025"/>
    </location>
</feature>
<evidence type="ECO:0000259" key="13">
    <source>
        <dbReference type="PROSITE" id="PS51194"/>
    </source>
</evidence>
<dbReference type="InterPro" id="IPR036390">
    <property type="entry name" value="WH_DNA-bd_sf"/>
</dbReference>
<dbReference type="EC" id="5.6.2.4" evidence="9"/>
<evidence type="ECO:0000256" key="3">
    <source>
        <dbReference type="ARBA" id="ARBA00022801"/>
    </source>
</evidence>
<dbReference type="GO" id="GO:0051321">
    <property type="term" value="P:meiotic cell cycle"/>
    <property type="evidence" value="ECO:0007669"/>
    <property type="project" value="UniProtKB-KW"/>
</dbReference>
<evidence type="ECO:0000256" key="11">
    <source>
        <dbReference type="SAM" id="MobiDB-lite"/>
    </source>
</evidence>
<dbReference type="InterPro" id="IPR057842">
    <property type="entry name" value="WH_MER3"/>
</dbReference>
<dbReference type="InterPro" id="IPR011545">
    <property type="entry name" value="DEAD/DEAH_box_helicase_dom"/>
</dbReference>
<evidence type="ECO:0000313" key="15">
    <source>
        <dbReference type="Proteomes" id="UP000799539"/>
    </source>
</evidence>
<sequence length="1025" mass="114763">MTIHAQRIHHDDQQSSEDDPFPQQPFLPTRQATQPQSVALARASHHEPPVVQGIPLVSIRQLSDKFRSVFSFPLFNAVQSKCFPVVFQSNDNFVLSSPTGSGKTVIFELAICRLVQGYSSGSFKIVYMAPTKSLCSERVRDWQAKFAAFDLQCAELTGDTDNTKLRNVQHASILITTPEKWDSVTRKWKDHQKLMYMVKLFLVDEVHMLKEDRGPTLEAVVSRMKSVGSDVRFIALSATVPNSQDIATWLGKDSLNPQIPAPRERFGEEFRPVRLQRHVCGYKSDSNDFAFEKMLDSKLTDVIVKWSQRKPIMVFCMTRKSCVTTAQLLAKWWSSNGPRDRYWAAPRDRIVVADNDLKETTASGVAFHHAGVSNEDRAAVEQAYLSGELSVICCTSTLAVGVNLPCHMVVIKGTVCYHTTGSKEYSDLETMQMLGRAGRPQFDDSAVAVIMTRLHRVEMYEKMMTGSEVLESCLHQHLIDHLNAEIGLGTITNASSAKKWLTGTFLYVRLKENPEHYQLEGLAEGRTLDERLEHICTKGISLLQDHDLVHGTIKLQCTEFGDSMARYYIQFDTMKRFLALRPRAKISEILSTVSQAAEFKDIRFRAGEKPIYKELNKNPSMKFPIPVNIDLTAHKVSLIIQSVLGAIDVNTDDQRHRYEHNTSRLLIFQHAHRLIRCIIDCQLYLEDAVSARNALMLARSLSAQVWDDSPLHIKQIEGIGPVGVRKLVAAGLKSIEDLANTEAGRIENAMTRNPPFGSELKKKAMAFPQLRISMKVVGEPILKKGESVTINVTAEIGFINDKVPETFNRKPVYVCLLAETSDGRKAHFARISAKKMGKGQDILFSASLKSQAQVIRGYLMCDEIAGTQRVATLKPDLPGFMFPVLLPDQEAQLPASVDHAPNTSKRRAVAATETRAEDVVDEFGDAGLDDATLAAADFTNIDDFDDYGNAKRPTQKTTQKRKTSSEPRESVQLSNGKWTCNHTCKDKSACKHGACCREGLDKKPRPPKPRESKKNETSTDPRQTQ</sequence>
<accession>A0A6A6FNW9</accession>
<organism evidence="14 15">
    <name type="scientific">Cercospora zeae-maydis SCOH1-5</name>
    <dbReference type="NCBI Taxonomy" id="717836"/>
    <lineage>
        <taxon>Eukaryota</taxon>
        <taxon>Fungi</taxon>
        <taxon>Dikarya</taxon>
        <taxon>Ascomycota</taxon>
        <taxon>Pezizomycotina</taxon>
        <taxon>Dothideomycetes</taxon>
        <taxon>Dothideomycetidae</taxon>
        <taxon>Mycosphaerellales</taxon>
        <taxon>Mycosphaerellaceae</taxon>
        <taxon>Cercospora</taxon>
    </lineage>
</organism>
<feature type="compositionally biased region" description="Basic and acidic residues" evidence="11">
    <location>
        <begin position="998"/>
        <end position="1019"/>
    </location>
</feature>
<comment type="catalytic activity">
    <reaction evidence="8">
        <text>Couples ATP hydrolysis with the unwinding of duplex DNA by translocating in the 3'-5' direction.</text>
        <dbReference type="EC" id="5.6.2.4"/>
    </reaction>
</comment>
<keyword evidence="2" id="KW-0547">Nucleotide-binding</keyword>
<feature type="region of interest" description="Disordered" evidence="11">
    <location>
        <begin position="996"/>
        <end position="1025"/>
    </location>
</feature>
<dbReference type="SMART" id="SM00973">
    <property type="entry name" value="Sec63"/>
    <property type="match status" value="1"/>
</dbReference>
<dbReference type="GO" id="GO:0016787">
    <property type="term" value="F:hydrolase activity"/>
    <property type="evidence" value="ECO:0007669"/>
    <property type="project" value="UniProtKB-KW"/>
</dbReference>
<feature type="region of interest" description="Disordered" evidence="11">
    <location>
        <begin position="944"/>
        <end position="974"/>
    </location>
</feature>
<dbReference type="InterPro" id="IPR027417">
    <property type="entry name" value="P-loop_NTPase"/>
</dbReference>
<evidence type="ECO:0000256" key="7">
    <source>
        <dbReference type="ARBA" id="ARBA00023254"/>
    </source>
</evidence>